<dbReference type="PANTHER" id="PTHR38436:SF1">
    <property type="entry name" value="ESTER CYCLASE"/>
    <property type="match status" value="1"/>
</dbReference>
<reference evidence="1 2" key="1">
    <citation type="submission" date="2021-06" db="EMBL/GenBank/DDBJ databases">
        <title>Actinomycetes sequencing.</title>
        <authorList>
            <person name="Shan Q."/>
        </authorList>
    </citation>
    <scope>NUCLEOTIDE SEQUENCE [LARGE SCALE GENOMIC DNA]</scope>
    <source>
        <strain evidence="1 2">NEAU-G5</strain>
    </source>
</reference>
<keyword evidence="2" id="KW-1185">Reference proteome</keyword>
<dbReference type="EMBL" id="JAHKNI010000001">
    <property type="protein sequence ID" value="MBU3060467.1"/>
    <property type="molecule type" value="Genomic_DNA"/>
</dbReference>
<dbReference type="PANTHER" id="PTHR38436">
    <property type="entry name" value="POLYKETIDE CYCLASE SNOAL-LIKE DOMAIN"/>
    <property type="match status" value="1"/>
</dbReference>
<gene>
    <name evidence="1" type="ORF">KO481_02885</name>
</gene>
<name>A0ABS6AR16_9NOCA</name>
<sequence length="149" mass="16838">MVTQHDEHRSLYLSYLEYCNEHDFDRMASFYTSTIKVDDAPMDPAAVTAQFSPLISAFPDWHWEMRHLVVDGNYIAVHFTVTGTHQGAFQGVEATGRRVTISEFTLYHLEDGKFAEVWDYTDMDALMRQIGQREAPLTAPAGEAGTADS</sequence>
<protein>
    <submittedName>
        <fullName evidence="1">Ester cyclase</fullName>
    </submittedName>
</protein>
<dbReference type="InterPro" id="IPR032710">
    <property type="entry name" value="NTF2-like_dom_sf"/>
</dbReference>
<evidence type="ECO:0000313" key="2">
    <source>
        <dbReference type="Proteomes" id="UP000733379"/>
    </source>
</evidence>
<dbReference type="Proteomes" id="UP000733379">
    <property type="component" value="Unassembled WGS sequence"/>
</dbReference>
<accession>A0ABS6AR16</accession>
<dbReference type="Gene3D" id="3.10.450.50">
    <property type="match status" value="1"/>
</dbReference>
<evidence type="ECO:0000313" key="1">
    <source>
        <dbReference type="EMBL" id="MBU3060467.1"/>
    </source>
</evidence>
<dbReference type="RefSeq" id="WP_215915331.1">
    <property type="nucleotide sequence ID" value="NZ_JAHKNI010000001.1"/>
</dbReference>
<organism evidence="1 2">
    <name type="scientific">Nocardia albiluteola</name>
    <dbReference type="NCBI Taxonomy" id="2842303"/>
    <lineage>
        <taxon>Bacteria</taxon>
        <taxon>Bacillati</taxon>
        <taxon>Actinomycetota</taxon>
        <taxon>Actinomycetes</taxon>
        <taxon>Mycobacteriales</taxon>
        <taxon>Nocardiaceae</taxon>
        <taxon>Nocardia</taxon>
    </lineage>
</organism>
<dbReference type="InterPro" id="IPR009959">
    <property type="entry name" value="Cyclase_SnoaL-like"/>
</dbReference>
<comment type="caution">
    <text evidence="1">The sequence shown here is derived from an EMBL/GenBank/DDBJ whole genome shotgun (WGS) entry which is preliminary data.</text>
</comment>
<proteinExistence type="predicted"/>
<dbReference type="SUPFAM" id="SSF54427">
    <property type="entry name" value="NTF2-like"/>
    <property type="match status" value="1"/>
</dbReference>
<dbReference type="Pfam" id="PF07366">
    <property type="entry name" value="SnoaL"/>
    <property type="match status" value="1"/>
</dbReference>